<protein>
    <submittedName>
        <fullName evidence="2">Uncharacterized protein</fullName>
    </submittedName>
</protein>
<evidence type="ECO:0000313" key="3">
    <source>
        <dbReference type="Proteomes" id="UP000287188"/>
    </source>
</evidence>
<dbReference type="Proteomes" id="UP000287188">
    <property type="component" value="Unassembled WGS sequence"/>
</dbReference>
<feature type="signal peptide" evidence="1">
    <location>
        <begin position="1"/>
        <end position="38"/>
    </location>
</feature>
<name>A0A402AJZ2_9CHLR</name>
<dbReference type="OrthoDB" id="156341at2"/>
<accession>A0A402AJZ2</accession>
<proteinExistence type="predicted"/>
<dbReference type="EMBL" id="BIFS01000001">
    <property type="protein sequence ID" value="GCE19416.1"/>
    <property type="molecule type" value="Genomic_DNA"/>
</dbReference>
<keyword evidence="1" id="KW-0732">Signal</keyword>
<reference evidence="3" key="1">
    <citation type="submission" date="2018-12" db="EMBL/GenBank/DDBJ databases">
        <title>Tengunoibacter tsumagoiensis gen. nov., sp. nov., Dictyobacter kobayashii sp. nov., D. alpinus sp. nov., and D. joshuensis sp. nov. and description of Dictyobacteraceae fam. nov. within the order Ktedonobacterales isolated from Tengu-no-mugimeshi.</title>
        <authorList>
            <person name="Wang C.M."/>
            <person name="Zheng Y."/>
            <person name="Sakai Y."/>
            <person name="Toyoda A."/>
            <person name="Minakuchi Y."/>
            <person name="Abe K."/>
            <person name="Yokota A."/>
            <person name="Yabe S."/>
        </authorList>
    </citation>
    <scope>NUCLEOTIDE SEQUENCE [LARGE SCALE GENOMIC DNA]</scope>
    <source>
        <strain evidence="3">Uno11</strain>
    </source>
</reference>
<sequence length="231" mass="24764">MKDFFKHKKIIIAGLAGAVLMLAVLAGALFVSPMFASAASNPATPTATAAKKGTGYCAQFNQDLAKRLNISADTLQQDRKGAASDAIDQLVKDGKLKQAQADKLKQRIAKSNSLDCLNLPKTNQARIAAFLKKYGQDAYQQLAQGLHMTPTQLTLQLKNGKKLTAIAKAQNVSSNNLQTLINNTVSSTLKKAVSAGDLTQKRADAITSYIQKHPLFVQRVLTAVAKKAQAE</sequence>
<feature type="chain" id="PRO_5019000696" evidence="1">
    <location>
        <begin position="39"/>
        <end position="231"/>
    </location>
</feature>
<evidence type="ECO:0000313" key="2">
    <source>
        <dbReference type="EMBL" id="GCE19416.1"/>
    </source>
</evidence>
<evidence type="ECO:0000256" key="1">
    <source>
        <dbReference type="SAM" id="SignalP"/>
    </source>
</evidence>
<dbReference type="AlphaFoldDB" id="A0A402AJZ2"/>
<comment type="caution">
    <text evidence="2">The sequence shown here is derived from an EMBL/GenBank/DDBJ whole genome shotgun (WGS) entry which is preliminary data.</text>
</comment>
<gene>
    <name evidence="2" type="ORF">KDK_32160</name>
</gene>
<dbReference type="RefSeq" id="WP_126551298.1">
    <property type="nucleotide sequence ID" value="NZ_BIFS01000001.1"/>
</dbReference>
<keyword evidence="3" id="KW-1185">Reference proteome</keyword>
<organism evidence="2 3">
    <name type="scientific">Dictyobacter kobayashii</name>
    <dbReference type="NCBI Taxonomy" id="2014872"/>
    <lineage>
        <taxon>Bacteria</taxon>
        <taxon>Bacillati</taxon>
        <taxon>Chloroflexota</taxon>
        <taxon>Ktedonobacteria</taxon>
        <taxon>Ktedonobacterales</taxon>
        <taxon>Dictyobacteraceae</taxon>
        <taxon>Dictyobacter</taxon>
    </lineage>
</organism>